<evidence type="ECO:0000256" key="9">
    <source>
        <dbReference type="HAMAP-Rule" id="MF_00145"/>
    </source>
</evidence>
<comment type="pathway">
    <text evidence="9">Carbohydrate degradation; glycolysis; pyruvate from D-glyceraldehyde 3-phosphate: step 2/5.</text>
</comment>
<dbReference type="Pfam" id="PF00162">
    <property type="entry name" value="PGK"/>
    <property type="match status" value="1"/>
</dbReference>
<comment type="subunit">
    <text evidence="9">Monomer.</text>
</comment>
<feature type="binding site" evidence="10">
    <location>
        <position position="43"/>
    </location>
    <ligand>
        <name>(2R)-3-phosphoglycerate</name>
        <dbReference type="ChEBI" id="CHEBI:58272"/>
    </ligand>
</feature>
<dbReference type="OrthoDB" id="6575at2157"/>
<evidence type="ECO:0000313" key="14">
    <source>
        <dbReference type="EMBL" id="GGI85106.1"/>
    </source>
</evidence>
<evidence type="ECO:0000256" key="12">
    <source>
        <dbReference type="RuleBase" id="RU000532"/>
    </source>
</evidence>
<evidence type="ECO:0000313" key="13">
    <source>
        <dbReference type="EMBL" id="BDR91248.1"/>
    </source>
</evidence>
<keyword evidence="6 9" id="KW-0547">Nucleotide-binding</keyword>
<feature type="binding site" evidence="9 10">
    <location>
        <begin position="66"/>
        <end position="69"/>
    </location>
    <ligand>
        <name>substrate</name>
    </ligand>
</feature>
<evidence type="ECO:0000313" key="16">
    <source>
        <dbReference type="Proteomes" id="UP001060771"/>
    </source>
</evidence>
<comment type="catalytic activity">
    <reaction evidence="1 9 12">
        <text>(2R)-3-phosphoglycerate + ATP = (2R)-3-phospho-glyceroyl phosphate + ADP</text>
        <dbReference type="Rhea" id="RHEA:14801"/>
        <dbReference type="ChEBI" id="CHEBI:30616"/>
        <dbReference type="ChEBI" id="CHEBI:57604"/>
        <dbReference type="ChEBI" id="CHEBI:58272"/>
        <dbReference type="ChEBI" id="CHEBI:456216"/>
        <dbReference type="EC" id="2.7.2.3"/>
    </reaction>
</comment>
<feature type="binding site" evidence="9">
    <location>
        <position position="163"/>
    </location>
    <ligand>
        <name>substrate</name>
    </ligand>
</feature>
<dbReference type="GO" id="GO:0004618">
    <property type="term" value="F:phosphoglycerate kinase activity"/>
    <property type="evidence" value="ECO:0007669"/>
    <property type="project" value="UniProtKB-UniRule"/>
</dbReference>
<dbReference type="EMBL" id="AP026830">
    <property type="protein sequence ID" value="BDR91248.1"/>
    <property type="molecule type" value="Genomic_DNA"/>
</dbReference>
<dbReference type="InterPro" id="IPR015824">
    <property type="entry name" value="Phosphoglycerate_kinase_N"/>
</dbReference>
<protein>
    <recommendedName>
        <fullName evidence="4 9">Phosphoglycerate kinase</fullName>
        <ecNumber evidence="3 9">2.7.2.3</ecNumber>
    </recommendedName>
</protein>
<dbReference type="GO" id="GO:0006094">
    <property type="term" value="P:gluconeogenesis"/>
    <property type="evidence" value="ECO:0007669"/>
    <property type="project" value="TreeGrafter"/>
</dbReference>
<reference evidence="13" key="4">
    <citation type="journal article" date="2023" name="Microbiol. Resour. Announc.">
        <title>Complete Genome Sequence of Vulcanisaeta souniana Strain IC-059, a Hyperthermophilic Archaeon Isolated from Hot Spring Water in Japan.</title>
        <authorList>
            <person name="Kato S."/>
            <person name="Itoh T."/>
            <person name="Wu L."/>
            <person name="Ma J."/>
            <person name="Ohkuma M."/>
        </authorList>
    </citation>
    <scope>NUCLEOTIDE SEQUENCE</scope>
    <source>
        <strain evidence="13">JCM 11219</strain>
    </source>
</reference>
<dbReference type="Proteomes" id="UP000657075">
    <property type="component" value="Unassembled WGS sequence"/>
</dbReference>
<dbReference type="SUPFAM" id="SSF53748">
    <property type="entry name" value="Phosphoglycerate kinase"/>
    <property type="match status" value="1"/>
</dbReference>
<comment type="similarity">
    <text evidence="2 9 12">Belongs to the phosphoglycerate kinase family.</text>
</comment>
<gene>
    <name evidence="9" type="primary">pgk</name>
    <name evidence="14" type="ORF">GCM10007112_22630</name>
    <name evidence="13" type="ORF">Vsou_03410</name>
</gene>
<dbReference type="AlphaFoldDB" id="A0A830E4A9"/>
<evidence type="ECO:0000256" key="10">
    <source>
        <dbReference type="PIRSR" id="PIRSR000724-1"/>
    </source>
</evidence>
<dbReference type="EC" id="2.7.2.3" evidence="3 9"/>
<dbReference type="GeneID" id="76205893"/>
<dbReference type="InterPro" id="IPR015911">
    <property type="entry name" value="Phosphoglycerate_kinase_CS"/>
</dbReference>
<feature type="binding site" evidence="9">
    <location>
        <position position="123"/>
    </location>
    <ligand>
        <name>substrate</name>
    </ligand>
</feature>
<dbReference type="FunFam" id="3.40.50.1260:FF:000006">
    <property type="entry name" value="Phosphoglycerate kinase"/>
    <property type="match status" value="1"/>
</dbReference>
<dbReference type="HAMAP" id="MF_00145">
    <property type="entry name" value="Phosphoglyc_kinase"/>
    <property type="match status" value="1"/>
</dbReference>
<keyword evidence="9" id="KW-0963">Cytoplasm</keyword>
<evidence type="ECO:0000256" key="7">
    <source>
        <dbReference type="ARBA" id="ARBA00022777"/>
    </source>
</evidence>
<dbReference type="UniPathway" id="UPA00109">
    <property type="reaction ID" value="UER00185"/>
</dbReference>
<name>A0A830E4A9_9CREN</name>
<keyword evidence="5 9" id="KW-0808">Transferase</keyword>
<proteinExistence type="inferred from homology"/>
<feature type="binding site" evidence="9 11">
    <location>
        <position position="327"/>
    </location>
    <ligand>
        <name>ATP</name>
        <dbReference type="ChEBI" id="CHEBI:30616"/>
    </ligand>
</feature>
<dbReference type="PIRSF" id="PIRSF000724">
    <property type="entry name" value="Pgk"/>
    <property type="match status" value="1"/>
</dbReference>
<evidence type="ECO:0000256" key="1">
    <source>
        <dbReference type="ARBA" id="ARBA00000642"/>
    </source>
</evidence>
<dbReference type="GO" id="GO:0005829">
    <property type="term" value="C:cytosol"/>
    <property type="evidence" value="ECO:0007669"/>
    <property type="project" value="TreeGrafter"/>
</dbReference>
<dbReference type="GO" id="GO:0005524">
    <property type="term" value="F:ATP binding"/>
    <property type="evidence" value="ECO:0007669"/>
    <property type="project" value="UniProtKB-KW"/>
</dbReference>
<dbReference type="InterPro" id="IPR036043">
    <property type="entry name" value="Phosphoglycerate_kinase_sf"/>
</dbReference>
<dbReference type="GO" id="GO:0006096">
    <property type="term" value="P:glycolytic process"/>
    <property type="evidence" value="ECO:0007669"/>
    <property type="project" value="UniProtKB-UniRule"/>
</dbReference>
<dbReference type="PANTHER" id="PTHR11406:SF23">
    <property type="entry name" value="PHOSPHOGLYCERATE KINASE 1, CHLOROPLASTIC-RELATED"/>
    <property type="match status" value="1"/>
</dbReference>
<keyword evidence="9" id="KW-0324">Glycolysis</keyword>
<dbReference type="InterPro" id="IPR001576">
    <property type="entry name" value="Phosphoglycerate_kinase"/>
</dbReference>
<sequence length="403" mass="43762">MSLPGLLSPLPTINMCGKGRVLVRVDMNVPIDKNSGEILDEYRIEAHSRTIRYLVDSGLPVVVVTHQGRPGDAEFVSLEKHSQALSKYLGMDVHFIDDVMGPRAREEISKLGPGEVLMLDNLRFVSEEIIEGEPQKLAGTYLVTRLAPLFNHFILDAFATAHRSQPSIVGFPYVLPSCMGLVMESEVNALSKVLDARGVSTVLIAGGAKVPETVKTVKVLLSKRIIGKVLLGGLVGQLFLALGHGNNKLMGNVKVGQETINDVLEIMKTFSDSIVLPVDAVQSDDKVVEPGNAQSMLDVGPATIELFNKHIMSADVAIMTGPLGLVEVEKYSRGTREVLRSMVDNAQFTVIGGGHTIMSARKFGLINRISHVSTGGRAFIQFLADPYLPGIKALELSRSRFWV</sequence>
<dbReference type="RefSeq" id="WP_188604020.1">
    <property type="nucleotide sequence ID" value="NZ_AP026830.1"/>
</dbReference>
<evidence type="ECO:0000313" key="15">
    <source>
        <dbReference type="Proteomes" id="UP000657075"/>
    </source>
</evidence>
<reference evidence="14" key="2">
    <citation type="submission" date="2020-09" db="EMBL/GenBank/DDBJ databases">
        <authorList>
            <person name="Sun Q."/>
            <person name="Ohkuma M."/>
        </authorList>
    </citation>
    <scope>NUCLEOTIDE SEQUENCE</scope>
    <source>
        <strain evidence="14">JCM 11219</strain>
    </source>
</reference>
<dbReference type="Proteomes" id="UP001060771">
    <property type="component" value="Chromosome"/>
</dbReference>
<evidence type="ECO:0000256" key="5">
    <source>
        <dbReference type="ARBA" id="ARBA00022679"/>
    </source>
</evidence>
<keyword evidence="8 9" id="KW-0067">ATP-binding</keyword>
<evidence type="ECO:0000256" key="8">
    <source>
        <dbReference type="ARBA" id="ARBA00022840"/>
    </source>
</evidence>
<dbReference type="PROSITE" id="PS00111">
    <property type="entry name" value="PGLYCERATE_KINASE"/>
    <property type="match status" value="1"/>
</dbReference>
<dbReference type="PRINTS" id="PR00477">
    <property type="entry name" value="PHGLYCKINASE"/>
</dbReference>
<accession>A0A830E4A9</accession>
<feature type="binding site" evidence="9">
    <location>
        <begin position="353"/>
        <end position="356"/>
    </location>
    <ligand>
        <name>ATP</name>
        <dbReference type="ChEBI" id="CHEBI:30616"/>
    </ligand>
</feature>
<dbReference type="PANTHER" id="PTHR11406">
    <property type="entry name" value="PHOSPHOGLYCERATE KINASE"/>
    <property type="match status" value="1"/>
</dbReference>
<feature type="binding site" evidence="9 10">
    <location>
        <begin position="26"/>
        <end position="28"/>
    </location>
    <ligand>
        <name>substrate</name>
    </ligand>
</feature>
<dbReference type="EMBL" id="BMNM01000012">
    <property type="protein sequence ID" value="GGI85106.1"/>
    <property type="molecule type" value="Genomic_DNA"/>
</dbReference>
<reference evidence="16" key="3">
    <citation type="submission" date="2022-09" db="EMBL/GenBank/DDBJ databases">
        <title>Complete genome sequence of Vulcanisaeta souniana.</title>
        <authorList>
            <person name="Kato S."/>
            <person name="Itoh T."/>
            <person name="Ohkuma M."/>
        </authorList>
    </citation>
    <scope>NUCLEOTIDE SEQUENCE [LARGE SCALE GENOMIC DNA]</scope>
    <source>
        <strain evidence="16">JCM 11219</strain>
    </source>
</reference>
<feature type="binding site" evidence="9">
    <location>
        <position position="43"/>
    </location>
    <ligand>
        <name>substrate</name>
    </ligand>
</feature>
<comment type="subcellular location">
    <subcellularLocation>
        <location evidence="9">Cytoplasm</location>
    </subcellularLocation>
</comment>
<reference evidence="14" key="1">
    <citation type="journal article" date="2014" name="Int. J. Syst. Evol. Microbiol.">
        <title>Complete genome sequence of Corynebacterium casei LMG S-19264T (=DSM 44701T), isolated from a smear-ripened cheese.</title>
        <authorList>
            <consortium name="US DOE Joint Genome Institute (JGI-PGF)"/>
            <person name="Walter F."/>
            <person name="Albersmeier A."/>
            <person name="Kalinowski J."/>
            <person name="Ruckert C."/>
        </authorList>
    </citation>
    <scope>NUCLEOTIDE SEQUENCE</scope>
    <source>
        <strain evidence="14">JCM 11219</strain>
    </source>
</reference>
<dbReference type="Gene3D" id="3.40.50.1260">
    <property type="entry name" value="Phosphoglycerate kinase, N-terminal domain"/>
    <property type="match status" value="2"/>
</dbReference>
<keyword evidence="16" id="KW-1185">Reference proteome</keyword>
<feature type="binding site" evidence="10">
    <location>
        <position position="163"/>
    </location>
    <ligand>
        <name>(2R)-3-phosphoglycerate</name>
        <dbReference type="ChEBI" id="CHEBI:58272"/>
    </ligand>
</feature>
<evidence type="ECO:0000256" key="11">
    <source>
        <dbReference type="PIRSR" id="PIRSR000724-2"/>
    </source>
</evidence>
<dbReference type="GO" id="GO:0043531">
    <property type="term" value="F:ADP binding"/>
    <property type="evidence" value="ECO:0007669"/>
    <property type="project" value="TreeGrafter"/>
</dbReference>
<evidence type="ECO:0000256" key="4">
    <source>
        <dbReference type="ARBA" id="ARBA00016471"/>
    </source>
</evidence>
<organism evidence="14 15">
    <name type="scientific">Vulcanisaeta souniana JCM 11219</name>
    <dbReference type="NCBI Taxonomy" id="1293586"/>
    <lineage>
        <taxon>Archaea</taxon>
        <taxon>Thermoproteota</taxon>
        <taxon>Thermoprotei</taxon>
        <taxon>Thermoproteales</taxon>
        <taxon>Thermoproteaceae</taxon>
        <taxon>Vulcanisaeta</taxon>
    </lineage>
</organism>
<comment type="caution">
    <text evidence="9">Lacks conserved residue(s) required for the propagation of feature annotation.</text>
</comment>
<evidence type="ECO:0000256" key="3">
    <source>
        <dbReference type="ARBA" id="ARBA00013061"/>
    </source>
</evidence>
<evidence type="ECO:0000256" key="2">
    <source>
        <dbReference type="ARBA" id="ARBA00008982"/>
    </source>
</evidence>
<evidence type="ECO:0000256" key="6">
    <source>
        <dbReference type="ARBA" id="ARBA00022741"/>
    </source>
</evidence>
<feature type="binding site" evidence="10">
    <location>
        <position position="123"/>
    </location>
    <ligand>
        <name>(2R)-3-phosphoglycerate</name>
        <dbReference type="ChEBI" id="CHEBI:58272"/>
    </ligand>
</feature>
<keyword evidence="7 9" id="KW-0418">Kinase</keyword>